<dbReference type="PROSITE" id="PS00201">
    <property type="entry name" value="FLAVODOXIN"/>
    <property type="match status" value="1"/>
</dbReference>
<dbReference type="InterPro" id="IPR016035">
    <property type="entry name" value="Acyl_Trfase/lysoPLipase"/>
</dbReference>
<dbReference type="Pfam" id="PF13602">
    <property type="entry name" value="ADH_zinc_N_2"/>
    <property type="match status" value="1"/>
</dbReference>
<dbReference type="InterPro" id="IPR013154">
    <property type="entry name" value="ADH-like_N"/>
</dbReference>
<dbReference type="GO" id="GO:0008168">
    <property type="term" value="F:methyltransferase activity"/>
    <property type="evidence" value="ECO:0007669"/>
    <property type="project" value="UniProtKB-KW"/>
</dbReference>
<dbReference type="GO" id="GO:0009055">
    <property type="term" value="F:electron transfer activity"/>
    <property type="evidence" value="ECO:0007669"/>
    <property type="project" value="InterPro"/>
</dbReference>
<evidence type="ECO:0000256" key="9">
    <source>
        <dbReference type="PROSITE-ProRule" id="PRU01363"/>
    </source>
</evidence>
<dbReference type="InterPro" id="IPR013217">
    <property type="entry name" value="Methyltransf_12"/>
</dbReference>
<dbReference type="SUPFAM" id="SSF55048">
    <property type="entry name" value="Probable ACP-binding domain of malonyl-CoA ACP transacylase"/>
    <property type="match status" value="1"/>
</dbReference>
<dbReference type="Pfam" id="PF08659">
    <property type="entry name" value="KR"/>
    <property type="match status" value="1"/>
</dbReference>
<dbReference type="InterPro" id="IPR036291">
    <property type="entry name" value="NAD(P)-bd_dom_sf"/>
</dbReference>
<dbReference type="InterPro" id="IPR014031">
    <property type="entry name" value="Ketoacyl_synth_C"/>
</dbReference>
<dbReference type="CDD" id="cd05195">
    <property type="entry name" value="enoyl_red"/>
    <property type="match status" value="1"/>
</dbReference>
<organism evidence="14 15">
    <name type="scientific">Penicillium salamii</name>
    <dbReference type="NCBI Taxonomy" id="1612424"/>
    <lineage>
        <taxon>Eukaryota</taxon>
        <taxon>Fungi</taxon>
        <taxon>Dikarya</taxon>
        <taxon>Ascomycota</taxon>
        <taxon>Pezizomycotina</taxon>
        <taxon>Eurotiomycetes</taxon>
        <taxon>Eurotiomycetidae</taxon>
        <taxon>Eurotiales</taxon>
        <taxon>Aspergillaceae</taxon>
        <taxon>Penicillium</taxon>
    </lineage>
</organism>
<dbReference type="SMART" id="SM00826">
    <property type="entry name" value="PKS_DH"/>
    <property type="match status" value="1"/>
</dbReference>
<feature type="region of interest" description="C-terminal hotdog fold" evidence="9">
    <location>
        <begin position="1145"/>
        <end position="1299"/>
    </location>
</feature>
<dbReference type="InterPro" id="IPR018201">
    <property type="entry name" value="Ketoacyl_synth_AS"/>
</dbReference>
<evidence type="ECO:0000256" key="6">
    <source>
        <dbReference type="ARBA" id="ARBA00023002"/>
    </source>
</evidence>
<keyword evidence="1" id="KW-0596">Phosphopantetheine</keyword>
<dbReference type="InterPro" id="IPR042104">
    <property type="entry name" value="PKS_dehydratase_sf"/>
</dbReference>
<name>A0A9W4IUW6_9EURO</name>
<evidence type="ECO:0000259" key="11">
    <source>
        <dbReference type="PROSITE" id="PS50075"/>
    </source>
</evidence>
<evidence type="ECO:0008006" key="16">
    <source>
        <dbReference type="Google" id="ProtNLM"/>
    </source>
</evidence>
<dbReference type="InterPro" id="IPR001226">
    <property type="entry name" value="Flavodoxin_CS"/>
</dbReference>
<gene>
    <name evidence="14" type="ORF">PSALAMII_LOCUS3143</name>
</gene>
<dbReference type="InterPro" id="IPR014030">
    <property type="entry name" value="Ketoacyl_synth_N"/>
</dbReference>
<dbReference type="SUPFAM" id="SSF51735">
    <property type="entry name" value="NAD(P)-binding Rossmann-fold domains"/>
    <property type="match status" value="3"/>
</dbReference>
<dbReference type="InterPro" id="IPR006162">
    <property type="entry name" value="Ppantetheine_attach_site"/>
</dbReference>
<dbReference type="SMART" id="SM00829">
    <property type="entry name" value="PKS_ER"/>
    <property type="match status" value="1"/>
</dbReference>
<dbReference type="InterPro" id="IPR056501">
    <property type="entry name" value="NAD-bd_HRPKS_sdrA"/>
</dbReference>
<dbReference type="Gene3D" id="1.10.1200.10">
    <property type="entry name" value="ACP-like"/>
    <property type="match status" value="1"/>
</dbReference>
<dbReference type="SMART" id="SM00823">
    <property type="entry name" value="PKS_PP"/>
    <property type="match status" value="1"/>
</dbReference>
<keyword evidence="5" id="KW-0521">NADP</keyword>
<dbReference type="Pfam" id="PF08242">
    <property type="entry name" value="Methyltransf_12"/>
    <property type="match status" value="1"/>
</dbReference>
<dbReference type="PANTHER" id="PTHR43775">
    <property type="entry name" value="FATTY ACID SYNTHASE"/>
    <property type="match status" value="1"/>
</dbReference>
<proteinExistence type="predicted"/>
<dbReference type="FunFam" id="3.40.47.10:FF:000019">
    <property type="entry name" value="Polyketide synthase type I"/>
    <property type="match status" value="1"/>
</dbReference>
<feature type="active site" description="Proton donor; for dehydratase activity" evidence="9">
    <location>
        <position position="1210"/>
    </location>
</feature>
<keyword evidence="2" id="KW-0597">Phosphoprotein</keyword>
<comment type="caution">
    <text evidence="14">The sequence shown here is derived from an EMBL/GenBank/DDBJ whole genome shotgun (WGS) entry which is preliminary data.</text>
</comment>
<evidence type="ECO:0000256" key="7">
    <source>
        <dbReference type="ARBA" id="ARBA00023268"/>
    </source>
</evidence>
<dbReference type="SUPFAM" id="SSF53335">
    <property type="entry name" value="S-adenosyl-L-methionine-dependent methyltransferases"/>
    <property type="match status" value="1"/>
</dbReference>
<dbReference type="InterPro" id="IPR020807">
    <property type="entry name" value="PKS_DH"/>
</dbReference>
<evidence type="ECO:0000256" key="2">
    <source>
        <dbReference type="ARBA" id="ARBA00022553"/>
    </source>
</evidence>
<dbReference type="GO" id="GO:0004315">
    <property type="term" value="F:3-oxoacyl-[acyl-carrier-protein] synthase activity"/>
    <property type="evidence" value="ECO:0007669"/>
    <property type="project" value="InterPro"/>
</dbReference>
<dbReference type="Pfam" id="PF02801">
    <property type="entry name" value="Ketoacyl-synt_C"/>
    <property type="match status" value="1"/>
</dbReference>
<dbReference type="SUPFAM" id="SSF47336">
    <property type="entry name" value="ACP-like"/>
    <property type="match status" value="1"/>
</dbReference>
<dbReference type="Gene3D" id="3.40.50.720">
    <property type="entry name" value="NAD(P)-binding Rossmann-like Domain"/>
    <property type="match status" value="3"/>
</dbReference>
<dbReference type="GO" id="GO:0030639">
    <property type="term" value="P:polyketide biosynthetic process"/>
    <property type="evidence" value="ECO:0007669"/>
    <property type="project" value="UniProtKB-ARBA"/>
</dbReference>
<dbReference type="InterPro" id="IPR057326">
    <property type="entry name" value="KR_dom"/>
</dbReference>
<dbReference type="InterPro" id="IPR020843">
    <property type="entry name" value="ER"/>
</dbReference>
<protein>
    <recommendedName>
        <fullName evidence="16">Carrier domain-containing protein</fullName>
    </recommendedName>
</protein>
<dbReference type="Gene3D" id="3.40.50.150">
    <property type="entry name" value="Vaccinia Virus protein VP39"/>
    <property type="match status" value="1"/>
</dbReference>
<dbReference type="InterPro" id="IPR036736">
    <property type="entry name" value="ACP-like_sf"/>
</dbReference>
<dbReference type="Proteomes" id="UP001152649">
    <property type="component" value="Unassembled WGS sequence"/>
</dbReference>
<dbReference type="Gene3D" id="3.90.180.10">
    <property type="entry name" value="Medium-chain alcohol dehydrogenases, catalytic domain"/>
    <property type="match status" value="1"/>
</dbReference>
<dbReference type="Pfam" id="PF00698">
    <property type="entry name" value="Acyl_transf_1"/>
    <property type="match status" value="1"/>
</dbReference>
<dbReference type="Pfam" id="PF21089">
    <property type="entry name" value="PKS_DH_N"/>
    <property type="match status" value="1"/>
</dbReference>
<dbReference type="SMART" id="SM00825">
    <property type="entry name" value="PKS_KS"/>
    <property type="match status" value="1"/>
</dbReference>
<dbReference type="InterPro" id="IPR014043">
    <property type="entry name" value="Acyl_transferase_dom"/>
</dbReference>
<dbReference type="Pfam" id="PF16197">
    <property type="entry name" value="KAsynt_C_assoc"/>
    <property type="match status" value="1"/>
</dbReference>
<evidence type="ECO:0000259" key="13">
    <source>
        <dbReference type="PROSITE" id="PS52019"/>
    </source>
</evidence>
<dbReference type="Pfam" id="PF14765">
    <property type="entry name" value="PS-DH"/>
    <property type="match status" value="1"/>
</dbReference>
<dbReference type="CDD" id="cd02440">
    <property type="entry name" value="AdoMet_MTases"/>
    <property type="match status" value="1"/>
</dbReference>
<feature type="compositionally biased region" description="Low complexity" evidence="10">
    <location>
        <begin position="462"/>
        <end position="477"/>
    </location>
</feature>
<evidence type="ECO:0000313" key="15">
    <source>
        <dbReference type="Proteomes" id="UP001152649"/>
    </source>
</evidence>
<evidence type="ECO:0000256" key="10">
    <source>
        <dbReference type="SAM" id="MobiDB-lite"/>
    </source>
</evidence>
<evidence type="ECO:0000313" key="14">
    <source>
        <dbReference type="EMBL" id="CAG8350570.1"/>
    </source>
</evidence>
<feature type="active site" description="Proton acceptor; for dehydratase activity" evidence="9">
    <location>
        <position position="1015"/>
    </location>
</feature>
<dbReference type="GO" id="GO:0031177">
    <property type="term" value="F:phosphopantetheine binding"/>
    <property type="evidence" value="ECO:0007669"/>
    <property type="project" value="InterPro"/>
</dbReference>
<dbReference type="GO" id="GO:0004312">
    <property type="term" value="F:fatty acid synthase activity"/>
    <property type="evidence" value="ECO:0007669"/>
    <property type="project" value="TreeGrafter"/>
</dbReference>
<evidence type="ECO:0000256" key="3">
    <source>
        <dbReference type="ARBA" id="ARBA00022603"/>
    </source>
</evidence>
<dbReference type="InterPro" id="IPR009081">
    <property type="entry name" value="PP-bd_ACP"/>
</dbReference>
<dbReference type="PROSITE" id="PS00012">
    <property type="entry name" value="PHOSPHOPANTETHEINE"/>
    <property type="match status" value="1"/>
</dbReference>
<dbReference type="InterPro" id="IPR016036">
    <property type="entry name" value="Malonyl_transacylase_ACP-bd"/>
</dbReference>
<dbReference type="InterPro" id="IPR001227">
    <property type="entry name" value="Ac_transferase_dom_sf"/>
</dbReference>
<keyword evidence="6" id="KW-0560">Oxidoreductase</keyword>
<dbReference type="EMBL" id="CAJVPG010000111">
    <property type="protein sequence ID" value="CAG8350570.1"/>
    <property type="molecule type" value="Genomic_DNA"/>
</dbReference>
<dbReference type="InterPro" id="IPR020841">
    <property type="entry name" value="PKS_Beta-ketoAc_synthase_dom"/>
</dbReference>
<accession>A0A9W4IUW6</accession>
<dbReference type="GO" id="GO:0016491">
    <property type="term" value="F:oxidoreductase activity"/>
    <property type="evidence" value="ECO:0007669"/>
    <property type="project" value="UniProtKB-KW"/>
</dbReference>
<dbReference type="SUPFAM" id="SSF50129">
    <property type="entry name" value="GroES-like"/>
    <property type="match status" value="1"/>
</dbReference>
<feature type="domain" description="Carrier" evidence="11">
    <location>
        <begin position="2539"/>
        <end position="2616"/>
    </location>
</feature>
<keyword evidence="3" id="KW-0489">Methyltransferase</keyword>
<dbReference type="Pfam" id="PF23114">
    <property type="entry name" value="NAD-bd_HRPKS_sdrA"/>
    <property type="match status" value="1"/>
</dbReference>
<feature type="region of interest" description="N-terminal hotdog fold" evidence="9">
    <location>
        <begin position="983"/>
        <end position="1117"/>
    </location>
</feature>
<feature type="domain" description="Ketosynthase family 3 (KS3)" evidence="12">
    <location>
        <begin position="9"/>
        <end position="434"/>
    </location>
</feature>
<evidence type="ECO:0000256" key="1">
    <source>
        <dbReference type="ARBA" id="ARBA00022450"/>
    </source>
</evidence>
<dbReference type="InterPro" id="IPR050091">
    <property type="entry name" value="PKS_NRPS_Biosynth_Enz"/>
</dbReference>
<evidence type="ECO:0000256" key="8">
    <source>
        <dbReference type="ARBA" id="ARBA00023315"/>
    </source>
</evidence>
<sequence length="2630" mass="287741">MMGEFQDASMPIAIVGIGGRFPGEATNPNRLWDMVSNGRSALTEVPKDRFNIDAFYHPHAERQGTMNVRGGHFLKDDVALFDAPFFSITAKEAHAMDPQQRLALEVAYEAIENAGMPMEAVSGSSMACYMASFTRDYATLRGHDAEDIPMYEGTGNGSAMISNRISWFFDLKGPSLSLDTACSSSLVALHLACQSIRTGETKCAMVGGTNLILMPEMQTAMTSLHFLSPDSKSQSFDHKANGYARGEGAAVVVIKPLADAIKDGNTIRAVIRGTGVNQDGKTPGITLPSAQAQEDLIRSVYATAGLSFDQTGYFEAHGTGTPSGDPLECAAIGATIGASRPKDSPLLVGSIKTNIGHMEGASGLAGLIKAVFALEKGLIPPNLWFERANPRIPLAKWGLDVPTRLQPWPATGLRRASVNSFGYGGTNAHCVLDDAYHYMKLRSLEGFHDTTELPGVIECEGSTTSDDLSASASTASSSDRKEPLTPESELEELKLATPSFLWRPKLLMWTSHEQAGINRTASQLVEYLTNQDKTDSSLLTNLCHTLSTARSRFPWKTYTVASTVEELSSSLTSASHPKPLRSSQLPTLCFVFTGQGAQWFAMGRELMEYETFAQAIKDASSFMKELGSKWDLVAELSASKEQSIMNESAISQPACTALQIALVDLLAEWNITPSVVVGHSSGEIAAAYAKGAISRPQAWTIAYHRGRLSSTLTQEGAMLAVGLGEEEVLPFISQIPQSSGEVVVACVNSSSSVTLSGDVAAISNVQGLLDNEKIFNRRLAVKTAYHSPHMKALESDYLQALADIRPEDSSSRPPTTMFSSVTGDIVDVDNLASANYWRSNMVSPVKFSQAMQKVLEFNLSKRRTAGKAQYVNILVEVGPHAALQGPLKQILDANRDKLKRDVVYTSILLRNTDAVRSCLDAVGKLAQRNCHVDLARLNAETSASGEKPQLLSDLPPFSWNHSTRYWYESALSAAFRHRKLPRFDLLGVRSEHSSDTEPCWTNYLRVSEAPWIEHHKVQGTILYPLSGMMVMAIEAARQVADQTKEIDGFQIRDVSVGKAMVLASDTPTETRIQFRPRRAGTRLPDASWNEFTISCRSRQGVWTQHCTGLIAVKYVSEHNQTFHDEDVSLSLQHREEYKRLYNAGFKPDDPRQVYASLAELGLQWGPTFTGLVHISSGDYEAHCELEVPETKKFMPESFEYPHVIHPATLDNFIQMVIPACTPAGVQLEKAKIPRFIEGLYISNKISSKPGTRYYGYSKSKPYGFNESIGTIVASDKTWEKPLVIIEGCRIISLENMTDGLSLDSTSGNLSLRKLGSHPEWNLDIEHLPVEEAQKLLAPYGAIIPDVDVEIIRDLELASFILCKRTIREFAASAANSFSPHHRLFYEYMMHRYQLGEQGMLDCQRTEADGIDWLNTTEEFDDAVLSRVSKASIDGRLLCHQGAQFPEILRGELEPLQVLMQDNLLTQYYRNALGTNKWNPIIAKYVQLKSHKRPLRILEVGAGTGGTTSVVLSALGQREEAGSRLERYTFTDISGGFFGAAATDFEEWAPFLEYKIVDIEKDPAQQGVSTGSYDLVIANNVLHATRSISTTLGHCRDMLRPGGVLLLGELTTTLARVPMIFGTLSGWWNGENDGRKWGPRLTEAQWDAQLREHGFSGLNLCFRDHSTNDYSISLMMSTANRPPAPKIRDDVAIVVPSNVNASVNALASKLAAALSSQVPSIRVMTLSQAAAVDLGNTASVALLEADTPFLQTVDVTGFAEMKHILLASQKTLWITRGGAMDSPQPGANLIAGLGRTIRAEIPSFQLTTLDLDPLASIETDETVASIEQVLNLTAQDESVDCPDWEYAVREERIHSLRLTPNKILNAMFEASKTDQTPEMLPFHQPDRALALAIKTPGMLDTFQFVDDEEYVKPLASGEVEMEVKAVGMNFHDVMISMGQIADTDLGVECSGIVTRVGDAVSKYKPGDRVITFRLGCFRTFLRNPEEMFELVPDSLSFEEATSIPCVYSTVYYSLFYVARLSRDETVLIHAAAGGLGQAAIILAQHIGAEIFVTVSSDPKKQFLMETYGIAEDHIFNSRDYSFAAGIKRMTKQKGVDVVLNSLAGEALRQTWLCVAPFGRFIELGKRDIGKNRDVHFFGRIELTWLTSFTVGNTGIDMSQFMHNITFAGVNMLSVYRDNIPLFSRIMSDVMEALDQGIIRPVQALRVMDYSRIEEAFRIMQSGKHIGKMVLTAGPDNLVPIVPPKVKAYSFSRPATYLIPGGLGGLGRSIASWMSDQGAKHLVFTSRSGATKQEAKKLLDELQGRGVNTLAFSCDISDANQLQDVLAAVEANQFPPIKGVINCAMQLQDVLFENMTAEDFNAAIRPKVLTTKNLHEMCPKDMDFFVCLSSTGGIVGSRGQGNYNAGNTYQDAMAHYRRAQGYPATSINLGVVLGVGITAERGEILSYLKTGAMIGIHEQEVLAVIQAAISGQMPAQAVVGLATGGHLEKNGHDDPFWFSEARFGPLRVFDTQELQAQSGGSGGDSAADLEAALRESATLAEAADAVCVALVRKLAKAMMMELEDLDPSRPANSYGVDSLVAVEIRAWVFKEVKSDVSVFDILSNKPLASLAGTIAAKSTLLSPSIKDTEGYM</sequence>
<dbReference type="Pfam" id="PF00109">
    <property type="entry name" value="ketoacyl-synt"/>
    <property type="match status" value="1"/>
</dbReference>
<dbReference type="InterPro" id="IPR032821">
    <property type="entry name" value="PKS_assoc"/>
</dbReference>
<dbReference type="GO" id="GO:0006633">
    <property type="term" value="P:fatty acid biosynthetic process"/>
    <property type="evidence" value="ECO:0007669"/>
    <property type="project" value="InterPro"/>
</dbReference>
<reference evidence="14" key="1">
    <citation type="submission" date="2021-07" db="EMBL/GenBank/DDBJ databases">
        <authorList>
            <person name="Branca A.L. A."/>
        </authorList>
    </citation>
    <scope>NUCLEOTIDE SEQUENCE</scope>
</reference>
<dbReference type="CDD" id="cd00833">
    <property type="entry name" value="PKS"/>
    <property type="match status" value="1"/>
</dbReference>
<dbReference type="SMART" id="SM00827">
    <property type="entry name" value="PKS_AT"/>
    <property type="match status" value="1"/>
</dbReference>
<dbReference type="InterPro" id="IPR020806">
    <property type="entry name" value="PKS_PP-bd"/>
</dbReference>
<keyword evidence="4" id="KW-0808">Transferase</keyword>
<dbReference type="InterPro" id="IPR011032">
    <property type="entry name" value="GroES-like_sf"/>
</dbReference>
<keyword evidence="8" id="KW-0012">Acyltransferase</keyword>
<dbReference type="SMART" id="SM00822">
    <property type="entry name" value="PKS_KR"/>
    <property type="match status" value="1"/>
</dbReference>
<dbReference type="PROSITE" id="PS50075">
    <property type="entry name" value="CARRIER"/>
    <property type="match status" value="1"/>
</dbReference>
<dbReference type="Pfam" id="PF23297">
    <property type="entry name" value="ACP_SdgA_C"/>
    <property type="match status" value="1"/>
</dbReference>
<dbReference type="PROSITE" id="PS00606">
    <property type="entry name" value="KS3_1"/>
    <property type="match status" value="1"/>
</dbReference>
<evidence type="ECO:0000259" key="12">
    <source>
        <dbReference type="PROSITE" id="PS52004"/>
    </source>
</evidence>
<dbReference type="InterPro" id="IPR049551">
    <property type="entry name" value="PKS_DH_C"/>
</dbReference>
<dbReference type="SUPFAM" id="SSF52151">
    <property type="entry name" value="FabD/lysophospholipase-like"/>
    <property type="match status" value="1"/>
</dbReference>
<dbReference type="GO" id="GO:0010181">
    <property type="term" value="F:FMN binding"/>
    <property type="evidence" value="ECO:0007669"/>
    <property type="project" value="InterPro"/>
</dbReference>
<dbReference type="GO" id="GO:1901336">
    <property type="term" value="P:lactone biosynthetic process"/>
    <property type="evidence" value="ECO:0007669"/>
    <property type="project" value="UniProtKB-ARBA"/>
</dbReference>
<dbReference type="InterPro" id="IPR016039">
    <property type="entry name" value="Thiolase-like"/>
</dbReference>
<dbReference type="FunFam" id="3.40.50.720:FF:000209">
    <property type="entry name" value="Polyketide synthase Pks12"/>
    <property type="match status" value="1"/>
</dbReference>
<dbReference type="Gene3D" id="3.10.129.110">
    <property type="entry name" value="Polyketide synthase dehydratase"/>
    <property type="match status" value="1"/>
</dbReference>
<dbReference type="SUPFAM" id="SSF53901">
    <property type="entry name" value="Thiolase-like"/>
    <property type="match status" value="1"/>
</dbReference>
<dbReference type="Gene3D" id="3.40.366.10">
    <property type="entry name" value="Malonyl-Coenzyme A Acyl Carrier Protein, domain 2"/>
    <property type="match status" value="1"/>
</dbReference>
<dbReference type="InterPro" id="IPR029063">
    <property type="entry name" value="SAM-dependent_MTases_sf"/>
</dbReference>
<feature type="region of interest" description="Disordered" evidence="10">
    <location>
        <begin position="458"/>
        <end position="489"/>
    </location>
</feature>
<dbReference type="InterPro" id="IPR049552">
    <property type="entry name" value="PKS_DH_N"/>
</dbReference>
<dbReference type="GO" id="GO:0032259">
    <property type="term" value="P:methylation"/>
    <property type="evidence" value="ECO:0007669"/>
    <property type="project" value="UniProtKB-KW"/>
</dbReference>
<dbReference type="PANTHER" id="PTHR43775:SF29">
    <property type="entry name" value="ASPERFURANONE POLYKETIDE SYNTHASE AFOG-RELATED"/>
    <property type="match status" value="1"/>
</dbReference>
<dbReference type="PROSITE" id="PS52019">
    <property type="entry name" value="PKS_MFAS_DH"/>
    <property type="match status" value="1"/>
</dbReference>
<evidence type="ECO:0000256" key="4">
    <source>
        <dbReference type="ARBA" id="ARBA00022679"/>
    </source>
</evidence>
<dbReference type="Gene3D" id="3.40.47.10">
    <property type="match status" value="1"/>
</dbReference>
<dbReference type="PROSITE" id="PS52004">
    <property type="entry name" value="KS3_2"/>
    <property type="match status" value="1"/>
</dbReference>
<dbReference type="OrthoDB" id="329835at2759"/>
<keyword evidence="7" id="KW-0511">Multifunctional enzyme</keyword>
<dbReference type="InterPro" id="IPR049900">
    <property type="entry name" value="PKS_mFAS_DH"/>
</dbReference>
<dbReference type="Pfam" id="PF08240">
    <property type="entry name" value="ADH_N"/>
    <property type="match status" value="1"/>
</dbReference>
<keyword evidence="15" id="KW-1185">Reference proteome</keyword>
<evidence type="ECO:0000256" key="5">
    <source>
        <dbReference type="ARBA" id="ARBA00022857"/>
    </source>
</evidence>
<feature type="domain" description="PKS/mFAS DH" evidence="13">
    <location>
        <begin position="983"/>
        <end position="1299"/>
    </location>
</feature>
<dbReference type="InterPro" id="IPR013968">
    <property type="entry name" value="PKS_KR"/>
</dbReference>